<dbReference type="SUPFAM" id="SSF50978">
    <property type="entry name" value="WD40 repeat-like"/>
    <property type="match status" value="1"/>
</dbReference>
<dbReference type="GeneID" id="19464597"/>
<dbReference type="RefSeq" id="XP_008077023.1">
    <property type="nucleotide sequence ID" value="XM_008078832.1"/>
</dbReference>
<organism evidence="12 13">
    <name type="scientific">Glarea lozoyensis (strain ATCC 20868 / MF5171)</name>
    <dbReference type="NCBI Taxonomy" id="1116229"/>
    <lineage>
        <taxon>Eukaryota</taxon>
        <taxon>Fungi</taxon>
        <taxon>Dikarya</taxon>
        <taxon>Ascomycota</taxon>
        <taxon>Pezizomycotina</taxon>
        <taxon>Leotiomycetes</taxon>
        <taxon>Helotiales</taxon>
        <taxon>Helotiaceae</taxon>
        <taxon>Glarea</taxon>
    </lineage>
</organism>
<dbReference type="KEGG" id="glz:GLAREA_05543"/>
<dbReference type="GO" id="GO:0000139">
    <property type="term" value="C:Golgi membrane"/>
    <property type="evidence" value="ECO:0007669"/>
    <property type="project" value="UniProtKB-SubCell"/>
</dbReference>
<dbReference type="InterPro" id="IPR015943">
    <property type="entry name" value="WD40/YVTN_repeat-like_dom_sf"/>
</dbReference>
<sequence>MAPLIPSAKVTLSYPLYACDFDPLDSSRLVVGGGGGAGRSGVGNKITILDTSNPGRLEEVGEIDLSKEEDNVTSLAVGGQGHKTIVFAGANSSPKDVKAGNNAHFRVFEIETAGQPSEKAKAAESGNLSHNKITETSRSILFKGADPDTYQRLLRLSKPFPNQVQLGAVATGLTKDPEIVLFDTSSTTPPKSRGAVRGGREAVDLDFLQTGDSEYQFAYCDIFDVFLKKITSTVSDEEPQTIYKTPASRSTERVTVPQFRALRWLTKDSLLMLTNIHSNGGAVLQLLRLPPSGKGECRVARSHRLPPRITKASALAVCNLTPPLSPSAPQDYTQFVIAVAAQDMSVSLFKLDLQAEVGVTLFSKIKPFRTFKDVHPYQITGLTFSNFEPPAHPVTARTPPQNLKLASVGVSNTVVVHTIPLFPVPLSVKRGQSKTPRYVVALPSSAVVVGLSVALITLGVLLASIFIQTILEIRGAVPNYINARHHIPLVIQEAIGKPYSFPEGYDGSSRASNQPVLSGRRGHLGQPTEETDPPLPGADIVSDPVRLAELLQNIQKNDGDDTAQKYFITEHGESPDGINAHLHDEAVHSGHSWEDLTQEQRVKWQQKLKDAGYWAEDMGETILKGIVFGTLGGMVGQAVGGG</sequence>
<dbReference type="eggNOG" id="ENOG502SFDW">
    <property type="taxonomic scope" value="Eukaryota"/>
</dbReference>
<keyword evidence="4 10" id="KW-0677">Repeat</keyword>
<accession>S3DEN1</accession>
<proteinExistence type="inferred from homology"/>
<keyword evidence="5 10" id="KW-0256">Endoplasmic reticulum</keyword>
<evidence type="ECO:0000313" key="13">
    <source>
        <dbReference type="Proteomes" id="UP000016922"/>
    </source>
</evidence>
<keyword evidence="3 10" id="KW-0812">Transmembrane</keyword>
<dbReference type="STRING" id="1116229.S3DEN1"/>
<keyword evidence="8 10" id="KW-1133">Transmembrane helix</keyword>
<dbReference type="OMA" id="EPQLAIF"/>
<dbReference type="PANTHER" id="PTHR23284">
    <property type="entry name" value="PROLACTIN REGULATORY ELEMENT BINDING PROTEIN"/>
    <property type="match status" value="1"/>
</dbReference>
<comment type="subcellular location">
    <subcellularLocation>
        <location evidence="10">Endoplasmic reticulum membrane</location>
        <topology evidence="10">Single-pass type II membrane protein</topology>
    </subcellularLocation>
    <subcellularLocation>
        <location evidence="10">Golgi apparatus membrane</location>
        <topology evidence="10">Single-pass type II membrane protein</topology>
    </subcellularLocation>
</comment>
<evidence type="ECO:0000256" key="8">
    <source>
        <dbReference type="ARBA" id="ARBA00022989"/>
    </source>
</evidence>
<feature type="region of interest" description="Disordered" evidence="11">
    <location>
        <begin position="505"/>
        <end position="536"/>
    </location>
</feature>
<comment type="function">
    <text evidence="10">Guanine nucleotide-exchange factor (GEF) required for the formation or budding of transport vesicles from the ER.</text>
</comment>
<gene>
    <name evidence="12" type="ORF">GLAREA_05543</name>
</gene>
<keyword evidence="6" id="KW-0931">ER-Golgi transport</keyword>
<evidence type="ECO:0000256" key="1">
    <source>
        <dbReference type="ARBA" id="ARBA00022448"/>
    </source>
</evidence>
<keyword evidence="13" id="KW-1185">Reference proteome</keyword>
<dbReference type="Gene3D" id="2.130.10.10">
    <property type="entry name" value="YVTN repeat-like/Quinoprotein amine dehydrogenase"/>
    <property type="match status" value="1"/>
</dbReference>
<evidence type="ECO:0000256" key="7">
    <source>
        <dbReference type="ARBA" id="ARBA00022927"/>
    </source>
</evidence>
<keyword evidence="9 10" id="KW-0472">Membrane</keyword>
<dbReference type="GO" id="GO:0005085">
    <property type="term" value="F:guanyl-nucleotide exchange factor activity"/>
    <property type="evidence" value="ECO:0007669"/>
    <property type="project" value="InterPro"/>
</dbReference>
<evidence type="ECO:0000256" key="6">
    <source>
        <dbReference type="ARBA" id="ARBA00022892"/>
    </source>
</evidence>
<dbReference type="Proteomes" id="UP000016922">
    <property type="component" value="Unassembled WGS sequence"/>
</dbReference>
<dbReference type="AlphaFoldDB" id="S3DEN1"/>
<keyword evidence="2 10" id="KW-0853">WD repeat</keyword>
<dbReference type="EMBL" id="KE145353">
    <property type="protein sequence ID" value="EPE36205.1"/>
    <property type="molecule type" value="Genomic_DNA"/>
</dbReference>
<dbReference type="OrthoDB" id="16538at2759"/>
<evidence type="ECO:0000256" key="3">
    <source>
        <dbReference type="ARBA" id="ARBA00022692"/>
    </source>
</evidence>
<comment type="similarity">
    <text evidence="10">Belongs to the WD repeat SEC12 family.</text>
</comment>
<dbReference type="FunFam" id="2.130.10.10:FF:001559">
    <property type="entry name" value="Uncharacterized protein"/>
    <property type="match status" value="1"/>
</dbReference>
<evidence type="ECO:0000313" key="12">
    <source>
        <dbReference type="EMBL" id="EPE36205.1"/>
    </source>
</evidence>
<protein>
    <recommendedName>
        <fullName evidence="10">Guanine nucleotide-exchange factor SEC12</fullName>
    </recommendedName>
</protein>
<dbReference type="GO" id="GO:0015031">
    <property type="term" value="P:protein transport"/>
    <property type="evidence" value="ECO:0007669"/>
    <property type="project" value="UniProtKB-KW"/>
</dbReference>
<evidence type="ECO:0000256" key="9">
    <source>
        <dbReference type="ARBA" id="ARBA00023136"/>
    </source>
</evidence>
<evidence type="ECO:0000256" key="11">
    <source>
        <dbReference type="SAM" id="MobiDB-lite"/>
    </source>
</evidence>
<dbReference type="InterPro" id="IPR036322">
    <property type="entry name" value="WD40_repeat_dom_sf"/>
</dbReference>
<keyword evidence="7 10" id="KW-0653">Protein transport</keyword>
<reference evidence="12 13" key="1">
    <citation type="journal article" date="2013" name="BMC Genomics">
        <title>Genomics-driven discovery of the pneumocandin biosynthetic gene cluster in the fungus Glarea lozoyensis.</title>
        <authorList>
            <person name="Chen L."/>
            <person name="Yue Q."/>
            <person name="Zhang X."/>
            <person name="Xiang M."/>
            <person name="Wang C."/>
            <person name="Li S."/>
            <person name="Che Y."/>
            <person name="Ortiz-Lopez F.J."/>
            <person name="Bills G.F."/>
            <person name="Liu X."/>
            <person name="An Z."/>
        </authorList>
    </citation>
    <scope>NUCLEOTIDE SEQUENCE [LARGE SCALE GENOMIC DNA]</scope>
    <source>
        <strain evidence="13">ATCC 20868 / MF5171</strain>
    </source>
</reference>
<evidence type="ECO:0000256" key="2">
    <source>
        <dbReference type="ARBA" id="ARBA00022574"/>
    </source>
</evidence>
<dbReference type="PANTHER" id="PTHR23284:SF0">
    <property type="entry name" value="PROLACTIN REGULATORY ELEMENT-BINDING PROTEIN"/>
    <property type="match status" value="1"/>
</dbReference>
<dbReference type="GO" id="GO:0003400">
    <property type="term" value="P:regulation of COPII vesicle coating"/>
    <property type="evidence" value="ECO:0007669"/>
    <property type="project" value="UniProtKB-UniRule"/>
</dbReference>
<feature type="transmembrane region" description="Helical" evidence="10">
    <location>
        <begin position="438"/>
        <end position="467"/>
    </location>
</feature>
<dbReference type="InterPro" id="IPR045260">
    <property type="entry name" value="Sec12-like"/>
</dbReference>
<evidence type="ECO:0000256" key="5">
    <source>
        <dbReference type="ARBA" id="ARBA00022824"/>
    </source>
</evidence>
<evidence type="ECO:0000256" key="4">
    <source>
        <dbReference type="ARBA" id="ARBA00022737"/>
    </source>
</evidence>
<evidence type="ECO:0000256" key="10">
    <source>
        <dbReference type="RuleBase" id="RU369019"/>
    </source>
</evidence>
<dbReference type="GO" id="GO:0005789">
    <property type="term" value="C:endoplasmic reticulum membrane"/>
    <property type="evidence" value="ECO:0007669"/>
    <property type="project" value="UniProtKB-SubCell"/>
</dbReference>
<dbReference type="HOGENOM" id="CLU_021000_0_0_1"/>
<name>S3DEN1_GLAL2</name>
<keyword evidence="1 10" id="KW-0813">Transport</keyword>
<dbReference type="GO" id="GO:0006888">
    <property type="term" value="P:endoplasmic reticulum to Golgi vesicle-mediated transport"/>
    <property type="evidence" value="ECO:0007669"/>
    <property type="project" value="UniProtKB-UniRule"/>
</dbReference>